<name>A0A364Y3D9_9BACT</name>
<proteinExistence type="predicted"/>
<comment type="caution">
    <text evidence="1">The sequence shown here is derived from an EMBL/GenBank/DDBJ whole genome shotgun (WGS) entry which is preliminary data.</text>
</comment>
<sequence>MSKVVKFHISAYIANQYSSLFKSLNQKIDALYDHLNNDFLVTTNKVKKYNTIAREKMASGKLNTDLREKVRIAVKSFDSIIIELQYHDIIRQKLEHIYAVESTLSKEFSQIYKSNDTTGNAHFTLVLYDVIKLSYNQMLQVKEDYLMASNKIQRILRQLWADRDISKTLQLFLFNTAENLRNVLEAMDLIIKMHDRLREERRAFEVEISEELRMSILNEVKQTYTMDSEREIFNNTFGIQEELVSDDEIFF</sequence>
<keyword evidence="2" id="KW-1185">Reference proteome</keyword>
<dbReference type="RefSeq" id="WP_112747329.1">
    <property type="nucleotide sequence ID" value="NZ_QMFY01000006.1"/>
</dbReference>
<protein>
    <submittedName>
        <fullName evidence="1">Uncharacterized protein</fullName>
    </submittedName>
</protein>
<dbReference type="OrthoDB" id="9816265at2"/>
<organism evidence="1 2">
    <name type="scientific">Pseudochryseolinea flava</name>
    <dbReference type="NCBI Taxonomy" id="2059302"/>
    <lineage>
        <taxon>Bacteria</taxon>
        <taxon>Pseudomonadati</taxon>
        <taxon>Bacteroidota</taxon>
        <taxon>Cytophagia</taxon>
        <taxon>Cytophagales</taxon>
        <taxon>Fulvivirgaceae</taxon>
        <taxon>Pseudochryseolinea</taxon>
    </lineage>
</organism>
<dbReference type="EMBL" id="QMFY01000006">
    <property type="protein sequence ID" value="RAW00529.1"/>
    <property type="molecule type" value="Genomic_DNA"/>
</dbReference>
<accession>A0A364Y3D9</accession>
<dbReference type="Proteomes" id="UP000251889">
    <property type="component" value="Unassembled WGS sequence"/>
</dbReference>
<evidence type="ECO:0000313" key="2">
    <source>
        <dbReference type="Proteomes" id="UP000251889"/>
    </source>
</evidence>
<evidence type="ECO:0000313" key="1">
    <source>
        <dbReference type="EMBL" id="RAW00529.1"/>
    </source>
</evidence>
<dbReference type="AlphaFoldDB" id="A0A364Y3D9"/>
<reference evidence="1 2" key="1">
    <citation type="submission" date="2018-06" db="EMBL/GenBank/DDBJ databases">
        <title>Chryseolinea flavus sp. nov., a member of the phylum Bacteroidetes isolated from soil.</title>
        <authorList>
            <person name="Li Y."/>
            <person name="Wang J."/>
        </authorList>
    </citation>
    <scope>NUCLEOTIDE SEQUENCE [LARGE SCALE GENOMIC DNA]</scope>
    <source>
        <strain evidence="1 2">SDU1-6</strain>
    </source>
</reference>
<gene>
    <name evidence="1" type="ORF">DQQ10_13090</name>
</gene>